<dbReference type="EMBL" id="CP059735">
    <property type="protein sequence ID" value="WDD97535.1"/>
    <property type="molecule type" value="Genomic_DNA"/>
</dbReference>
<feature type="domain" description="JmjC" evidence="1">
    <location>
        <begin position="120"/>
        <end position="270"/>
    </location>
</feature>
<dbReference type="PANTHER" id="PTHR12461">
    <property type="entry name" value="HYPOXIA-INDUCIBLE FACTOR 1 ALPHA INHIBITOR-RELATED"/>
    <property type="match status" value="1"/>
</dbReference>
<dbReference type="PANTHER" id="PTHR12461:SF105">
    <property type="entry name" value="HYPOXIA-INDUCIBLE FACTOR 1-ALPHA INHIBITOR"/>
    <property type="match status" value="1"/>
</dbReference>
<name>A0AAE9YLC7_9GAMM</name>
<dbReference type="SUPFAM" id="SSF51197">
    <property type="entry name" value="Clavaminate synthase-like"/>
    <property type="match status" value="1"/>
</dbReference>
<evidence type="ECO:0000313" key="2">
    <source>
        <dbReference type="EMBL" id="WDD97535.1"/>
    </source>
</evidence>
<dbReference type="InterPro" id="IPR014710">
    <property type="entry name" value="RmlC-like_jellyroll"/>
</dbReference>
<dbReference type="Pfam" id="PF13621">
    <property type="entry name" value="Cupin_8"/>
    <property type="match status" value="1"/>
</dbReference>
<evidence type="ECO:0000313" key="3">
    <source>
        <dbReference type="Proteomes" id="UP000032568"/>
    </source>
</evidence>
<dbReference type="InterPro" id="IPR003347">
    <property type="entry name" value="JmjC_dom"/>
</dbReference>
<reference evidence="2 3" key="1">
    <citation type="journal article" date="2015" name="Genome Announc.">
        <title>Draft Genome Sequences of Marine Isolates of Thalassomonas viridans and Thalassomonas actiniarum.</title>
        <authorList>
            <person name="Olonade I."/>
            <person name="van Zyl L.J."/>
            <person name="Trindade M."/>
        </authorList>
    </citation>
    <scope>NUCLEOTIDE SEQUENCE [LARGE SCALE GENOMIC DNA]</scope>
    <source>
        <strain evidence="2 3">A5K-106</strain>
    </source>
</reference>
<dbReference type="InterPro" id="IPR041667">
    <property type="entry name" value="Cupin_8"/>
</dbReference>
<dbReference type="RefSeq" id="WP_053042922.1">
    <property type="nucleotide sequence ID" value="NZ_CP059735.1"/>
</dbReference>
<reference evidence="2 3" key="2">
    <citation type="journal article" date="2022" name="Mar. Drugs">
        <title>Bioassay-Guided Fractionation Leads to the Detection of Cholic Acid Generated by the Rare Thalassomonas sp.</title>
        <authorList>
            <person name="Pheiffer F."/>
            <person name="Schneider Y.K."/>
            <person name="Hansen E.H."/>
            <person name="Andersen J.H."/>
            <person name="Isaksson J."/>
            <person name="Busche T."/>
            <person name="R C."/>
            <person name="Kalinowski J."/>
            <person name="Zyl L.V."/>
            <person name="Trindade M."/>
        </authorList>
    </citation>
    <scope>NUCLEOTIDE SEQUENCE [LARGE SCALE GENOMIC DNA]</scope>
    <source>
        <strain evidence="2 3">A5K-106</strain>
    </source>
</reference>
<dbReference type="SMART" id="SM00558">
    <property type="entry name" value="JmjC"/>
    <property type="match status" value="1"/>
</dbReference>
<protein>
    <submittedName>
        <fullName evidence="2">Cupin-like domain-containing protein</fullName>
    </submittedName>
</protein>
<keyword evidence="3" id="KW-1185">Reference proteome</keyword>
<dbReference type="AlphaFoldDB" id="A0AAE9YLC7"/>
<organism evidence="2 3">
    <name type="scientific">Thalassomonas actiniarum</name>
    <dbReference type="NCBI Taxonomy" id="485447"/>
    <lineage>
        <taxon>Bacteria</taxon>
        <taxon>Pseudomonadati</taxon>
        <taxon>Pseudomonadota</taxon>
        <taxon>Gammaproteobacteria</taxon>
        <taxon>Alteromonadales</taxon>
        <taxon>Colwelliaceae</taxon>
        <taxon>Thalassomonas</taxon>
    </lineage>
</organism>
<proteinExistence type="predicted"/>
<evidence type="ECO:0000259" key="1">
    <source>
        <dbReference type="PROSITE" id="PS51184"/>
    </source>
</evidence>
<dbReference type="PROSITE" id="PS51184">
    <property type="entry name" value="JMJC"/>
    <property type="match status" value="1"/>
</dbReference>
<sequence length="345" mass="38691">MTSWIEEYNKNNISDFASYTSNHYAPVVIRNLVDSWPAVEKGKQGDEAFARYLRAFCNNSQVPVILMAPEHQGRIFYNHDFEGFNFQCRNGTISAVAKQLIGYLHDQGASPTLAVQSAPVKQCLPEFLTQNPSPAFLSKVSPRIWLGNKALVPAHYDESHNIACVISGRRRFTLFPPEQIKNLYVGPIDYTPTGPAISLVDVNNPDLEKHPRFEQALSHACVAELEPGDGLYIPPLWWHQVEASGGINTLVNYWWGGSIELEQNKLAPVDSMMHALLTIKDLPASERLAWRSFYDHYVFQTGGDPLEHVPASKKGILAKDAKGETVSRAKASVVNWLIKQLEKHR</sequence>
<gene>
    <name evidence="2" type="ORF">SG35_019750</name>
</gene>
<dbReference type="Gene3D" id="2.60.120.10">
    <property type="entry name" value="Jelly Rolls"/>
    <property type="match status" value="1"/>
</dbReference>
<dbReference type="Proteomes" id="UP000032568">
    <property type="component" value="Chromosome"/>
</dbReference>
<accession>A0AAE9YLC7</accession>
<dbReference type="KEGG" id="tact:SG35_019750"/>